<dbReference type="InterPro" id="IPR036866">
    <property type="entry name" value="RibonucZ/Hydroxyglut_hydro"/>
</dbReference>
<protein>
    <submittedName>
        <fullName evidence="5">MBL fold metallo-hydrolase</fullName>
    </submittedName>
</protein>
<name>A0A386H189_9CLOT</name>
<dbReference type="PANTHER" id="PTHR32145">
    <property type="entry name" value="DIFLAVIN FLAVOPROTEIN A 2-RELATED"/>
    <property type="match status" value="1"/>
</dbReference>
<dbReference type="OrthoDB" id="9807946at2"/>
<proteinExistence type="predicted"/>
<evidence type="ECO:0000256" key="1">
    <source>
        <dbReference type="ARBA" id="ARBA00022448"/>
    </source>
</evidence>
<dbReference type="RefSeq" id="WP_119970143.1">
    <property type="nucleotide sequence ID" value="NZ_CP032416.1"/>
</dbReference>
<evidence type="ECO:0000313" key="6">
    <source>
        <dbReference type="Proteomes" id="UP000266301"/>
    </source>
</evidence>
<accession>A0A386H189</accession>
<keyword evidence="1" id="KW-0813">Transport</keyword>
<organism evidence="5 6">
    <name type="scientific">Clostridium fermenticellae</name>
    <dbReference type="NCBI Taxonomy" id="2068654"/>
    <lineage>
        <taxon>Bacteria</taxon>
        <taxon>Bacillati</taxon>
        <taxon>Bacillota</taxon>
        <taxon>Clostridia</taxon>
        <taxon>Eubacteriales</taxon>
        <taxon>Clostridiaceae</taxon>
        <taxon>Clostridium</taxon>
    </lineage>
</organism>
<evidence type="ECO:0000259" key="4">
    <source>
        <dbReference type="SMART" id="SM00849"/>
    </source>
</evidence>
<gene>
    <name evidence="5" type="ORF">D4Z93_02320</name>
</gene>
<dbReference type="Proteomes" id="UP000266301">
    <property type="component" value="Chromosome"/>
</dbReference>
<keyword evidence="3" id="KW-0408">Iron</keyword>
<dbReference type="SUPFAM" id="SSF56281">
    <property type="entry name" value="Metallo-hydrolase/oxidoreductase"/>
    <property type="match status" value="1"/>
</dbReference>
<dbReference type="InterPro" id="IPR045761">
    <property type="entry name" value="ODP_dom"/>
</dbReference>
<dbReference type="PANTHER" id="PTHR32145:SF11">
    <property type="entry name" value="DIFLAVIN FLAVOPROTEIN A 2-RELATED"/>
    <property type="match status" value="1"/>
</dbReference>
<dbReference type="InterPro" id="IPR051285">
    <property type="entry name" value="NADH_oxidoreductase_modular"/>
</dbReference>
<dbReference type="GO" id="GO:0016787">
    <property type="term" value="F:hydrolase activity"/>
    <property type="evidence" value="ECO:0007669"/>
    <property type="project" value="UniProtKB-KW"/>
</dbReference>
<reference evidence="5 6" key="1">
    <citation type="journal article" date="2019" name="Int. J. Syst. Evol. Microbiol.">
        <title>Clostridium fermenticellae sp. nov., isolated from the mud in a fermentation cellar for the production of the Chinese liquor, baijiu.</title>
        <authorList>
            <person name="Xu P.X."/>
            <person name="Chai L.J."/>
            <person name="Qiu T."/>
            <person name="Zhang X.J."/>
            <person name="Lu Z.M."/>
            <person name="Xiao C."/>
            <person name="Wang S.T."/>
            <person name="Shen C.H."/>
            <person name="Shi J.S."/>
            <person name="Xu Z.H."/>
        </authorList>
    </citation>
    <scope>NUCLEOTIDE SEQUENCE [LARGE SCALE GENOMIC DNA]</scope>
    <source>
        <strain evidence="5 6">JN500901</strain>
    </source>
</reference>
<keyword evidence="2" id="KW-0249">Electron transport</keyword>
<dbReference type="KEGG" id="cfer:D4Z93_02320"/>
<dbReference type="InterPro" id="IPR001279">
    <property type="entry name" value="Metallo-B-lactamas"/>
</dbReference>
<evidence type="ECO:0000256" key="2">
    <source>
        <dbReference type="ARBA" id="ARBA00022982"/>
    </source>
</evidence>
<evidence type="ECO:0000313" key="5">
    <source>
        <dbReference type="EMBL" id="AYD39434.1"/>
    </source>
</evidence>
<dbReference type="EMBL" id="CP032416">
    <property type="protein sequence ID" value="AYD39434.1"/>
    <property type="molecule type" value="Genomic_DNA"/>
</dbReference>
<dbReference type="AlphaFoldDB" id="A0A386H189"/>
<dbReference type="Gene3D" id="3.60.15.10">
    <property type="entry name" value="Ribonuclease Z/Hydroxyacylglutathione hydrolase-like"/>
    <property type="match status" value="1"/>
</dbReference>
<keyword evidence="5" id="KW-0378">Hydrolase</keyword>
<sequence>MKKITDKLYQFSIYIPPMDFTIHQYLLDTDPAILFATGTAQQAQSTLSDIKKVLGDKLLKYIFISHVESDECGGISVLKKAYPDITVICGELAARELPGYGYTGKIQMKKGGETLTDGYLKLKFVDYPSEVHLQNGILCLEENSGIFYSADIALRFGNGVGKIIKGSWSDEVNAIDAERVPNEKACEKLKEDLEAISPNLIAVGHGFCIDCR</sequence>
<dbReference type="SMART" id="SM00849">
    <property type="entry name" value="Lactamase_B"/>
    <property type="match status" value="1"/>
</dbReference>
<feature type="domain" description="Metallo-beta-lactamase" evidence="4">
    <location>
        <begin position="21"/>
        <end position="205"/>
    </location>
</feature>
<evidence type="ECO:0000256" key="3">
    <source>
        <dbReference type="ARBA" id="ARBA00023004"/>
    </source>
</evidence>
<keyword evidence="6" id="KW-1185">Reference proteome</keyword>
<dbReference type="Pfam" id="PF19583">
    <property type="entry name" value="ODP"/>
    <property type="match status" value="1"/>
</dbReference>